<dbReference type="InterPro" id="IPR036388">
    <property type="entry name" value="WH-like_DNA-bd_sf"/>
</dbReference>
<dbReference type="Pfam" id="PF04545">
    <property type="entry name" value="Sigma70_r4"/>
    <property type="match status" value="1"/>
</dbReference>
<dbReference type="EMBL" id="KJ916861">
    <property type="protein sequence ID" value="AKC88630.1"/>
    <property type="molecule type" value="mRNA"/>
</dbReference>
<reference evidence="8" key="1">
    <citation type="journal article" date="2015" name="Plant Cell">
        <title>Coordinated rates of evolution between interacting plastid and nuclear genes in Geraniaceae.</title>
        <authorList>
            <person name="Zhang J."/>
            <person name="Ruhlman T.A."/>
            <person name="Sabir J."/>
            <person name="Blazier J.C."/>
            <person name="Jansen R.K."/>
        </authorList>
    </citation>
    <scope>NUCLEOTIDE SEQUENCE</scope>
</reference>
<evidence type="ECO:0000256" key="1">
    <source>
        <dbReference type="ARBA" id="ARBA00007788"/>
    </source>
</evidence>
<evidence type="ECO:0000256" key="2">
    <source>
        <dbReference type="ARBA" id="ARBA00023015"/>
    </source>
</evidence>
<dbReference type="SUPFAM" id="SSF88659">
    <property type="entry name" value="Sigma3 and sigma4 domains of RNA polymerase sigma factors"/>
    <property type="match status" value="2"/>
</dbReference>
<organism evidence="8">
    <name type="scientific">Geranium maderense</name>
    <dbReference type="NCBI Taxonomy" id="28964"/>
    <lineage>
        <taxon>Eukaryota</taxon>
        <taxon>Viridiplantae</taxon>
        <taxon>Streptophyta</taxon>
        <taxon>Embryophyta</taxon>
        <taxon>Tracheophyta</taxon>
        <taxon>Spermatophyta</taxon>
        <taxon>Magnoliopsida</taxon>
        <taxon>eudicotyledons</taxon>
        <taxon>Gunneridae</taxon>
        <taxon>Pentapetalae</taxon>
        <taxon>rosids</taxon>
        <taxon>malvids</taxon>
        <taxon>Geraniales</taxon>
        <taxon>Geraniaceae</taxon>
        <taxon>Geranium</taxon>
    </lineage>
</organism>
<dbReference type="InterPro" id="IPR014284">
    <property type="entry name" value="RNA_pol_sigma-70_dom"/>
</dbReference>
<dbReference type="InterPro" id="IPR007624">
    <property type="entry name" value="RNA_pol_sigma70_r3"/>
</dbReference>
<dbReference type="InterPro" id="IPR013325">
    <property type="entry name" value="RNA_pol_sigma_r2"/>
</dbReference>
<dbReference type="GO" id="GO:0071482">
    <property type="term" value="P:cellular response to light stimulus"/>
    <property type="evidence" value="ECO:0007669"/>
    <property type="project" value="UniProtKB-ARBA"/>
</dbReference>
<dbReference type="SUPFAM" id="SSF88946">
    <property type="entry name" value="Sigma2 domain of RNA polymerase sigma factors"/>
    <property type="match status" value="1"/>
</dbReference>
<dbReference type="PRINTS" id="PR00046">
    <property type="entry name" value="SIGMA70FCT"/>
</dbReference>
<gene>
    <name evidence="8" type="primary">sig1</name>
</gene>
<dbReference type="InterPro" id="IPR007627">
    <property type="entry name" value="RNA_pol_sigma70_r2"/>
</dbReference>
<keyword evidence="2" id="KW-0805">Transcription regulation</keyword>
<dbReference type="GO" id="GO:0006352">
    <property type="term" value="P:DNA-templated transcription initiation"/>
    <property type="evidence" value="ECO:0007669"/>
    <property type="project" value="InterPro"/>
</dbReference>
<keyword evidence="3" id="KW-0731">Sigma factor</keyword>
<evidence type="ECO:0000313" key="8">
    <source>
        <dbReference type="EMBL" id="AKC88630.1"/>
    </source>
</evidence>
<feature type="region of interest" description="Disordered" evidence="6">
    <location>
        <begin position="138"/>
        <end position="172"/>
    </location>
</feature>
<dbReference type="InterPro" id="IPR007630">
    <property type="entry name" value="RNA_pol_sigma70_r4"/>
</dbReference>
<dbReference type="CDD" id="cd06171">
    <property type="entry name" value="Sigma70_r4"/>
    <property type="match status" value="1"/>
</dbReference>
<dbReference type="PANTHER" id="PTHR30603:SF14">
    <property type="entry name" value="RNA POLYMERASE SIGMA FACTOR SIGA"/>
    <property type="match status" value="1"/>
</dbReference>
<dbReference type="PANTHER" id="PTHR30603">
    <property type="entry name" value="RNA POLYMERASE SIGMA FACTOR RPO"/>
    <property type="match status" value="1"/>
</dbReference>
<dbReference type="Gene3D" id="1.10.601.10">
    <property type="entry name" value="RNA Polymerase Primary Sigma Factor"/>
    <property type="match status" value="1"/>
</dbReference>
<dbReference type="Pfam" id="PF04539">
    <property type="entry name" value="Sigma70_r3"/>
    <property type="match status" value="1"/>
</dbReference>
<dbReference type="GO" id="GO:0003677">
    <property type="term" value="F:DNA binding"/>
    <property type="evidence" value="ECO:0007669"/>
    <property type="project" value="UniProtKB-KW"/>
</dbReference>
<sequence>MSTTAVIGLSAGKRLLSTSFFGYDLNEKLSLASDHGFTNHQHVPAKSAITAKKSSDYSPSFSSSNRQKQSVNALKQCLDTTPTPSTGDKPWAEICDDSDDGEDADMEYSVDALLLLHKSMLEKQWNLSAEQKTRNKSVVCSGTSARQRRINSKSKVMGKDDSGVQTSTSKQSRTLISPEAIKNKRRYKGYGKGYVSKQYLSHAEVVSLSMKVQEGLSLDKHKLRLQEKLGYEPTDKELAMSLKISRVELHGKLIECNLAREKLAMSNIRLVISIAKQYENTDAEMEDLVQGGMFGLLRGIEKFDASKGFKMSTYVYWWIRQGVSKALVNYPRMYRIPAHMNARIRLVREAKIKLEQKGEKPSITNIAQLLNMTEKKVSNATQAMIKVLSLDREAFPNLNGTPGHTHHCYVADTSPDNDPRQILQKWVLKEEINNIMNKALGDRERDIISLYYGLQGRPLTWEEISKQIGLSRERVRQIGLVALEKVRHVARKRKLEDILEIHED</sequence>
<evidence type="ECO:0000259" key="7">
    <source>
        <dbReference type="PROSITE" id="PS00715"/>
    </source>
</evidence>
<dbReference type="Pfam" id="PF04542">
    <property type="entry name" value="Sigma70_r2"/>
    <property type="match status" value="1"/>
</dbReference>
<dbReference type="InterPro" id="IPR050239">
    <property type="entry name" value="Sigma-70_RNA_pol_init_factors"/>
</dbReference>
<accession>A0A0G2STN8</accession>
<dbReference type="InterPro" id="IPR013324">
    <property type="entry name" value="RNA_pol_sigma_r3/r4-like"/>
</dbReference>
<proteinExistence type="evidence at transcript level"/>
<name>A0A0G2STN8_9ROSI</name>
<dbReference type="PROSITE" id="PS00715">
    <property type="entry name" value="SIGMA70_1"/>
    <property type="match status" value="1"/>
</dbReference>
<dbReference type="GO" id="GO:0016987">
    <property type="term" value="F:sigma factor activity"/>
    <property type="evidence" value="ECO:0007669"/>
    <property type="project" value="UniProtKB-KW"/>
</dbReference>
<evidence type="ECO:0000256" key="5">
    <source>
        <dbReference type="ARBA" id="ARBA00023163"/>
    </source>
</evidence>
<dbReference type="Gene3D" id="1.10.10.10">
    <property type="entry name" value="Winged helix-like DNA-binding domain superfamily/Winged helix DNA-binding domain"/>
    <property type="match status" value="2"/>
</dbReference>
<keyword evidence="4" id="KW-0238">DNA-binding</keyword>
<evidence type="ECO:0000256" key="3">
    <source>
        <dbReference type="ARBA" id="ARBA00023082"/>
    </source>
</evidence>
<dbReference type="NCBIfam" id="TIGR02937">
    <property type="entry name" value="sigma70-ECF"/>
    <property type="match status" value="1"/>
</dbReference>
<dbReference type="InterPro" id="IPR000943">
    <property type="entry name" value="RNA_pol_sigma70"/>
</dbReference>
<protein>
    <submittedName>
        <fullName evidence="8">Sigma factor</fullName>
    </submittedName>
</protein>
<comment type="similarity">
    <text evidence="1">Belongs to the sigma-70 factor family.</text>
</comment>
<evidence type="ECO:0000256" key="4">
    <source>
        <dbReference type="ARBA" id="ARBA00023125"/>
    </source>
</evidence>
<dbReference type="AlphaFoldDB" id="A0A0G2STN8"/>
<keyword evidence="5" id="KW-0804">Transcription</keyword>
<evidence type="ECO:0000256" key="6">
    <source>
        <dbReference type="SAM" id="MobiDB-lite"/>
    </source>
</evidence>
<feature type="compositionally biased region" description="Polar residues" evidence="6">
    <location>
        <begin position="163"/>
        <end position="172"/>
    </location>
</feature>
<feature type="domain" description="RNA polymerase sigma-70" evidence="7">
    <location>
        <begin position="287"/>
        <end position="300"/>
    </location>
</feature>